<dbReference type="SUPFAM" id="SSF56784">
    <property type="entry name" value="HAD-like"/>
    <property type="match status" value="1"/>
</dbReference>
<dbReference type="InterPro" id="IPR008972">
    <property type="entry name" value="Cupredoxin"/>
</dbReference>
<dbReference type="GO" id="GO:0016020">
    <property type="term" value="C:membrane"/>
    <property type="evidence" value="ECO:0007669"/>
    <property type="project" value="UniProtKB-SubCell"/>
</dbReference>
<dbReference type="Gene3D" id="3.40.1110.10">
    <property type="entry name" value="Calcium-transporting ATPase, cytoplasmic domain N"/>
    <property type="match status" value="1"/>
</dbReference>
<dbReference type="Gene3D" id="1.20.1110.10">
    <property type="entry name" value="Calcium-transporting ATPase, transmembrane domain"/>
    <property type="match status" value="1"/>
</dbReference>
<evidence type="ECO:0000259" key="17">
    <source>
        <dbReference type="PROSITE" id="PS51029"/>
    </source>
</evidence>
<dbReference type="InterPro" id="IPR006578">
    <property type="entry name" value="MADF-dom"/>
</dbReference>
<keyword evidence="9" id="KW-1278">Translocase</keyword>
<evidence type="ECO:0000256" key="1">
    <source>
        <dbReference type="ARBA" id="ARBA00004141"/>
    </source>
</evidence>
<evidence type="ECO:0000256" key="6">
    <source>
        <dbReference type="ARBA" id="ARBA00022741"/>
    </source>
</evidence>
<dbReference type="InterPro" id="IPR023299">
    <property type="entry name" value="ATPase_P-typ_cyto_dom_N"/>
</dbReference>
<dbReference type="SUPFAM" id="SSF50978">
    <property type="entry name" value="WD40 repeat-like"/>
    <property type="match status" value="1"/>
</dbReference>
<name>A0A835CV79_APHGI</name>
<gene>
    <name evidence="18" type="ORF">HCN44_004560</name>
</gene>
<accession>A0A835CV79</accession>
<protein>
    <recommendedName>
        <fullName evidence="13">Calcium-transporting ATPase sarcoplasmic/endoplasmic reticulum type</fullName>
    </recommendedName>
    <alternativeName>
        <fullName evidence="14">Calcium pump</fullName>
    </alternativeName>
</protein>
<dbReference type="Pfam" id="PF07732">
    <property type="entry name" value="Cu-oxidase_3"/>
    <property type="match status" value="1"/>
</dbReference>
<dbReference type="OrthoDB" id="10051975at2759"/>
<dbReference type="InterPro" id="IPR011707">
    <property type="entry name" value="Cu-oxidase-like_N"/>
</dbReference>
<comment type="caution">
    <text evidence="18">The sequence shown here is derived from an EMBL/GenBank/DDBJ whole genome shotgun (WGS) entry which is preliminary data.</text>
</comment>
<feature type="chain" id="PRO_5032472314" description="Calcium-transporting ATPase sarcoplasmic/endoplasmic reticulum type" evidence="16">
    <location>
        <begin position="23"/>
        <end position="1656"/>
    </location>
</feature>
<dbReference type="PROSITE" id="PS51029">
    <property type="entry name" value="MADF"/>
    <property type="match status" value="1"/>
</dbReference>
<keyword evidence="11 15" id="KW-0472">Membrane</keyword>
<evidence type="ECO:0000256" key="14">
    <source>
        <dbReference type="ARBA" id="ARBA00081321"/>
    </source>
</evidence>
<dbReference type="FunFam" id="1.20.1110.10:FF:000065">
    <property type="entry name" value="Sarcoplasmic/endoplasmic reticulum calcium ATPase 1"/>
    <property type="match status" value="1"/>
</dbReference>
<comment type="similarity">
    <text evidence="12">Belongs to the cation transport ATPase (P-type) (TC 3.A.3) family.</text>
</comment>
<evidence type="ECO:0000313" key="18">
    <source>
        <dbReference type="EMBL" id="KAF7995088.1"/>
    </source>
</evidence>
<dbReference type="InterPro" id="IPR001117">
    <property type="entry name" value="Cu-oxidase_2nd"/>
</dbReference>
<dbReference type="Pfam" id="PF00689">
    <property type="entry name" value="Cation_ATPase_C"/>
    <property type="match status" value="1"/>
</dbReference>
<dbReference type="GO" id="GO:0005507">
    <property type="term" value="F:copper ion binding"/>
    <property type="evidence" value="ECO:0007669"/>
    <property type="project" value="InterPro"/>
</dbReference>
<evidence type="ECO:0000256" key="13">
    <source>
        <dbReference type="ARBA" id="ARBA00070493"/>
    </source>
</evidence>
<evidence type="ECO:0000256" key="11">
    <source>
        <dbReference type="ARBA" id="ARBA00023136"/>
    </source>
</evidence>
<dbReference type="Gene3D" id="2.130.10.10">
    <property type="entry name" value="YVTN repeat-like/Quinoprotein amine dehydrogenase"/>
    <property type="match status" value="1"/>
</dbReference>
<dbReference type="CDD" id="cd13858">
    <property type="entry name" value="CuRO_1_tcLCC2_insect_like"/>
    <property type="match status" value="1"/>
</dbReference>
<feature type="transmembrane region" description="Helical" evidence="15">
    <location>
        <begin position="842"/>
        <end position="864"/>
    </location>
</feature>
<dbReference type="SUPFAM" id="SSF49503">
    <property type="entry name" value="Cupredoxins"/>
    <property type="match status" value="2"/>
</dbReference>
<evidence type="ECO:0000256" key="8">
    <source>
        <dbReference type="ARBA" id="ARBA00022842"/>
    </source>
</evidence>
<dbReference type="GO" id="GO:0005524">
    <property type="term" value="F:ATP binding"/>
    <property type="evidence" value="ECO:0007669"/>
    <property type="project" value="UniProtKB-KW"/>
</dbReference>
<feature type="signal peptide" evidence="16">
    <location>
        <begin position="1"/>
        <end position="22"/>
    </location>
</feature>
<keyword evidence="6" id="KW-0547">Nucleotide-binding</keyword>
<dbReference type="Pfam" id="PF13246">
    <property type="entry name" value="Cation_ATPase"/>
    <property type="match status" value="1"/>
</dbReference>
<dbReference type="SUPFAM" id="SSF81660">
    <property type="entry name" value="Metal cation-transporting ATPase, ATP-binding domain N"/>
    <property type="match status" value="1"/>
</dbReference>
<evidence type="ECO:0000256" key="12">
    <source>
        <dbReference type="ARBA" id="ARBA00038148"/>
    </source>
</evidence>
<dbReference type="InterPro" id="IPR036412">
    <property type="entry name" value="HAD-like_sf"/>
</dbReference>
<evidence type="ECO:0000256" key="9">
    <source>
        <dbReference type="ARBA" id="ARBA00022967"/>
    </source>
</evidence>
<dbReference type="InterPro" id="IPR023298">
    <property type="entry name" value="ATPase_P-typ_TM_dom_sf"/>
</dbReference>
<dbReference type="InterPro" id="IPR006068">
    <property type="entry name" value="ATPase_P-typ_cation-transptr_C"/>
</dbReference>
<keyword evidence="16" id="KW-0732">Signal</keyword>
<dbReference type="Gene3D" id="3.40.50.1000">
    <property type="entry name" value="HAD superfamily/HAD-like"/>
    <property type="match status" value="1"/>
</dbReference>
<evidence type="ECO:0000313" key="19">
    <source>
        <dbReference type="Proteomes" id="UP000639338"/>
    </source>
</evidence>
<keyword evidence="3" id="KW-0597">Phosphoprotein</keyword>
<keyword evidence="7" id="KW-0067">ATP-binding</keyword>
<reference evidence="18 19" key="1">
    <citation type="submission" date="2020-08" db="EMBL/GenBank/DDBJ databases">
        <title>Aphidius gifuensis genome sequencing and assembly.</title>
        <authorList>
            <person name="Du Z."/>
        </authorList>
    </citation>
    <scope>NUCLEOTIDE SEQUENCE [LARGE SCALE GENOMIC DNA]</scope>
    <source>
        <strain evidence="18">YNYX2018</strain>
        <tissue evidence="18">Adults</tissue>
    </source>
</reference>
<dbReference type="Proteomes" id="UP000639338">
    <property type="component" value="Unassembled WGS sequence"/>
</dbReference>
<dbReference type="Pfam" id="PF00394">
    <property type="entry name" value="Cu-oxidase"/>
    <property type="match status" value="1"/>
</dbReference>
<evidence type="ECO:0000256" key="2">
    <source>
        <dbReference type="ARBA" id="ARBA00010609"/>
    </source>
</evidence>
<sequence length="1656" mass="187970">MFNKNFCKIICIIFNLIIYIKCDKINECSRNCKDFSNPKKCVYEFNVSRLNSLNIDCKNNGIENCSDKWFGINGQSPGPSIEICFGDSLEIIVNNKLKSEEISFHWHGINQNGFAHMDGVSMITQCPILPFSSYRYKIYPQNAGTFYYHTHSVLQEGDGLYGALIVRGHEETLSLEKTIIISSRSSSPLSLIAQAVPPTPIALTINGEIKNFEIEVKKDEKYLLRLINANVFNCPIVFSIVKHNFEIIGADGHSIDPIKSANKVIIFPGDKNKKLNNQKIMEWTRGEILKLLKEYKNRRVLWDWNCHGYRDRTKRKYAIKELADLFHCNTLEIEKKITNLKCQYSREVHKIQNSCKNQLNTDDIYQSKWFAYKSMEFLQFGTRKCKKKPEEEQQEEEYLVKRNAKSAIEALKEYEPNMVSVGETIPADIHLYKMYSTTLRITLIHKTGTLTTNQMSVSRMFVFDKIEGNDSSFNEFEITGSTYEPIGDVYLGGQKVKGTLHEMGTICIMCNDSAIDFNEFKQAFEKVGEATETALIVLAEKINPFAVLKHGLNIETKWKKEFTIEFSRDRKPMSSYCVPLKSSKLGTGPKLFVKGATEGVLERCTHARVGGSKVPLTYYEISAMTGDAEVSIAMGSGTAVAKSASEMVLADDNFSSIVAAVEEERAIYNNMKQFIRYLISSNIGEVVSIFLTAALGLPEALIPVQLLWVNLVTDGLPATALGFNPPDLDIMNKPPRKADESLISGWLFFRYLAIGFYVGAATVGSAAWWFLYSPYGPQLNYYQLTHHLACIGGGDEFKGVNCKIFTDPHPMTMALSVLVTIEMLNAMNSLSENQSLISMPPWSNLWLIASMALSFTLHFVILHIEVLSSVFQVTPLTVEEWMTVMKFSSMCLSGSYYINTTKVELPNVNETHVTGDCDGEIRNMKISWKSFDTLNNNSIDMSFKKLDNVYNLHRINMTVFSQNVTNLAAVDQDMQGRFSPVLDVDNPSMSSNLSTDSSPTHKFEKSPLTSEREILGEFNQEYINSTHEVSASIVGLHSFSTTIELPDVNETHVTGDCDGEIKNMKISWASSVPLKNNSIDMYFKKLNNVYNLHSLDVTVFSKYTMRIRSPDLMKDKISECKGVNETCSCAMNIQETHKMDEHKLVVHLAVDDIVFHITENTYEFAAVDQDIQDEFSPLLDVDNPSMSSNLSTDSSPTEIFVENPLISEREISGIFKKKYTNSTHKVSALTVITNTWKYFKNGVLDHQKNGNITEKVVPIDIDRTPSLLPQQPNKIWTLAGSRGVSITVQLSAKLTGTNQSIDGLDYISPNLELPGVNETHVTGNCAEKVKAIRISWASHRHLKNNSIKLFFKKQDNDANIYYLQNLYVFLYSQYVMEFEMIPELINNNISDCNGVDETCSYSIDVKETDKIGDHELTVHLIVDDIEFHITDTNEFNYALLGMRVGFVLVEQDLNKILDLLWTHYYEKIKNYSVCNFCWNEDNKNILAVGYYLNDKKLKNLSNGCVLIWCMKNPNQPDRIYEFKQPISDLNWSLYHPNQLAIGFYDGSINIIDVCHRNLTILRKSIRLNSPIYSPQWQVQWWPDDDNLNINEKIYTTNQDGGIFCYRTGEDFTCIKIMKICKIEGTICGIKKTKICHNNDIKIKKKSISCIIKKTSS</sequence>
<dbReference type="InterPro" id="IPR033138">
    <property type="entry name" value="Cu_oxidase_CS"/>
</dbReference>
<dbReference type="SMART" id="SM00595">
    <property type="entry name" value="MADF"/>
    <property type="match status" value="1"/>
</dbReference>
<dbReference type="InterPro" id="IPR036322">
    <property type="entry name" value="WD40_repeat_dom_sf"/>
</dbReference>
<comment type="similarity">
    <text evidence="2">Belongs to the multicopper oxidase family.</text>
</comment>
<dbReference type="InterPro" id="IPR015943">
    <property type="entry name" value="WD40/YVTN_repeat-like_dom_sf"/>
</dbReference>
<evidence type="ECO:0000256" key="7">
    <source>
        <dbReference type="ARBA" id="ARBA00022840"/>
    </source>
</evidence>
<dbReference type="Pfam" id="PF10545">
    <property type="entry name" value="MADF_DNA_bdg"/>
    <property type="match status" value="1"/>
</dbReference>
<dbReference type="PROSITE" id="PS00079">
    <property type="entry name" value="MULTICOPPER_OXIDASE1"/>
    <property type="match status" value="1"/>
</dbReference>
<dbReference type="Gene3D" id="2.60.40.420">
    <property type="entry name" value="Cupredoxins - blue copper proteins"/>
    <property type="match status" value="2"/>
</dbReference>
<keyword evidence="19" id="KW-1185">Reference proteome</keyword>
<dbReference type="FunFam" id="3.40.1110.10:FF:000003">
    <property type="entry name" value="Calcium-transporting ATPase"/>
    <property type="match status" value="1"/>
</dbReference>
<keyword evidence="8" id="KW-0460">Magnesium</keyword>
<evidence type="ECO:0000256" key="10">
    <source>
        <dbReference type="ARBA" id="ARBA00022989"/>
    </source>
</evidence>
<dbReference type="InterPro" id="IPR023214">
    <property type="entry name" value="HAD_sf"/>
</dbReference>
<evidence type="ECO:0000256" key="5">
    <source>
        <dbReference type="ARBA" id="ARBA00022723"/>
    </source>
</evidence>
<organism evidence="18 19">
    <name type="scientific">Aphidius gifuensis</name>
    <name type="common">Parasitoid wasp</name>
    <dbReference type="NCBI Taxonomy" id="684658"/>
    <lineage>
        <taxon>Eukaryota</taxon>
        <taxon>Metazoa</taxon>
        <taxon>Ecdysozoa</taxon>
        <taxon>Arthropoda</taxon>
        <taxon>Hexapoda</taxon>
        <taxon>Insecta</taxon>
        <taxon>Pterygota</taxon>
        <taxon>Neoptera</taxon>
        <taxon>Endopterygota</taxon>
        <taxon>Hymenoptera</taxon>
        <taxon>Apocrita</taxon>
        <taxon>Ichneumonoidea</taxon>
        <taxon>Braconidae</taxon>
        <taxon>Aphidiinae</taxon>
        <taxon>Aphidius</taxon>
    </lineage>
</organism>
<keyword evidence="5" id="KW-0479">Metal-binding</keyword>
<dbReference type="PANTHER" id="PTHR42861">
    <property type="entry name" value="CALCIUM-TRANSPORTING ATPASE"/>
    <property type="match status" value="1"/>
</dbReference>
<feature type="transmembrane region" description="Helical" evidence="15">
    <location>
        <begin position="747"/>
        <end position="771"/>
    </location>
</feature>
<evidence type="ECO:0000256" key="3">
    <source>
        <dbReference type="ARBA" id="ARBA00022553"/>
    </source>
</evidence>
<dbReference type="SUPFAM" id="SSF81665">
    <property type="entry name" value="Calcium ATPase, transmembrane domain M"/>
    <property type="match status" value="1"/>
</dbReference>
<evidence type="ECO:0000256" key="16">
    <source>
        <dbReference type="SAM" id="SignalP"/>
    </source>
</evidence>
<evidence type="ECO:0000256" key="15">
    <source>
        <dbReference type="SAM" id="Phobius"/>
    </source>
</evidence>
<keyword evidence="4 15" id="KW-0812">Transmembrane</keyword>
<proteinExistence type="inferred from homology"/>
<comment type="subcellular location">
    <subcellularLocation>
        <location evidence="1">Membrane</location>
        <topology evidence="1">Multi-pass membrane protein</topology>
    </subcellularLocation>
</comment>
<dbReference type="GO" id="GO:0005388">
    <property type="term" value="F:P-type calcium transporter activity"/>
    <property type="evidence" value="ECO:0007669"/>
    <property type="project" value="UniProtKB-EC"/>
</dbReference>
<dbReference type="EMBL" id="JACMRX010000002">
    <property type="protein sequence ID" value="KAF7995088.1"/>
    <property type="molecule type" value="Genomic_DNA"/>
</dbReference>
<keyword evidence="10 15" id="KW-1133">Transmembrane helix</keyword>
<evidence type="ECO:0000256" key="4">
    <source>
        <dbReference type="ARBA" id="ARBA00022692"/>
    </source>
</evidence>
<feature type="domain" description="MADF" evidence="17">
    <location>
        <begin position="290"/>
        <end position="383"/>
    </location>
</feature>